<feature type="compositionally biased region" description="Basic and acidic residues" evidence="1">
    <location>
        <begin position="328"/>
        <end position="338"/>
    </location>
</feature>
<dbReference type="OrthoDB" id="75801at2759"/>
<reference evidence="2" key="1">
    <citation type="submission" date="2021-02" db="EMBL/GenBank/DDBJ databases">
        <authorList>
            <person name="Steward A R."/>
        </authorList>
    </citation>
    <scope>NUCLEOTIDE SEQUENCE</scope>
</reference>
<feature type="compositionally biased region" description="Basic and acidic residues" evidence="1">
    <location>
        <begin position="113"/>
        <end position="124"/>
    </location>
</feature>
<feature type="compositionally biased region" description="Basic residues" evidence="1">
    <location>
        <begin position="79"/>
        <end position="89"/>
    </location>
</feature>
<dbReference type="EMBL" id="CAJOBZ010000031">
    <property type="protein sequence ID" value="CAF4891825.1"/>
    <property type="molecule type" value="Genomic_DNA"/>
</dbReference>
<gene>
    <name evidence="2" type="ORF">PMACD_LOCUS10539</name>
</gene>
<feature type="compositionally biased region" description="Polar residues" evidence="1">
    <location>
        <begin position="36"/>
        <end position="48"/>
    </location>
</feature>
<dbReference type="AlphaFoldDB" id="A0A821UKI6"/>
<evidence type="ECO:0000313" key="2">
    <source>
        <dbReference type="EMBL" id="CAF4891825.1"/>
    </source>
</evidence>
<feature type="compositionally biased region" description="Acidic residues" evidence="1">
    <location>
        <begin position="264"/>
        <end position="288"/>
    </location>
</feature>
<accession>A0A821UKI6</accession>
<feature type="region of interest" description="Disordered" evidence="1">
    <location>
        <begin position="215"/>
        <end position="251"/>
    </location>
</feature>
<feature type="compositionally biased region" description="Acidic residues" evidence="1">
    <location>
        <begin position="344"/>
        <end position="370"/>
    </location>
</feature>
<evidence type="ECO:0000256" key="1">
    <source>
        <dbReference type="SAM" id="MobiDB-lite"/>
    </source>
</evidence>
<feature type="compositionally biased region" description="Basic and acidic residues" evidence="1">
    <location>
        <begin position="19"/>
        <end position="30"/>
    </location>
</feature>
<feature type="compositionally biased region" description="Basic and acidic residues" evidence="1">
    <location>
        <begin position="236"/>
        <end position="251"/>
    </location>
</feature>
<feature type="region of interest" description="Disordered" evidence="1">
    <location>
        <begin position="76"/>
        <end position="124"/>
    </location>
</feature>
<keyword evidence="3" id="KW-1185">Reference proteome</keyword>
<dbReference type="Proteomes" id="UP000663880">
    <property type="component" value="Unassembled WGS sequence"/>
</dbReference>
<name>A0A821UKI6_9NEOP</name>
<organism evidence="2 3">
    <name type="scientific">Pieris macdunnoughi</name>
    <dbReference type="NCBI Taxonomy" id="345717"/>
    <lineage>
        <taxon>Eukaryota</taxon>
        <taxon>Metazoa</taxon>
        <taxon>Ecdysozoa</taxon>
        <taxon>Arthropoda</taxon>
        <taxon>Hexapoda</taxon>
        <taxon>Insecta</taxon>
        <taxon>Pterygota</taxon>
        <taxon>Neoptera</taxon>
        <taxon>Endopterygota</taxon>
        <taxon>Lepidoptera</taxon>
        <taxon>Glossata</taxon>
        <taxon>Ditrysia</taxon>
        <taxon>Papilionoidea</taxon>
        <taxon>Pieridae</taxon>
        <taxon>Pierinae</taxon>
        <taxon>Pieris</taxon>
    </lineage>
</organism>
<feature type="region of interest" description="Disordered" evidence="1">
    <location>
        <begin position="1"/>
        <end position="49"/>
    </location>
</feature>
<feature type="region of interest" description="Disordered" evidence="1">
    <location>
        <begin position="316"/>
        <end position="370"/>
    </location>
</feature>
<evidence type="ECO:0000313" key="3">
    <source>
        <dbReference type="Proteomes" id="UP000663880"/>
    </source>
</evidence>
<comment type="caution">
    <text evidence="2">The sequence shown here is derived from an EMBL/GenBank/DDBJ whole genome shotgun (WGS) entry which is preliminary data.</text>
</comment>
<feature type="region of interest" description="Disordered" evidence="1">
    <location>
        <begin position="263"/>
        <end position="288"/>
    </location>
</feature>
<protein>
    <submittedName>
        <fullName evidence="2">Uncharacterized protein</fullName>
    </submittedName>
</protein>
<sequence>MFNFFKRKSKADSASTPEPVRKQPSSEHTKLISVEARTQNDNVTNEKTGTTRKDVVNLLLPETDYSQKTTVGAFLNIMGRKRRNKRKREPFRTQENPSHNPIDRPASPTLAKNTEDAPRTADDSDCVRQLVLSKYAKTPKHVSHVYVNEPNLDDKRHAEALLREIAKTIDCNIDLNDQMGIENSKPEAVYDTVEEQIDAYKNELKGELEKLLQEDTGDTEGLESSAFIKKSNLKPPRSEEGCSDDDRSDNGKKRVTFRKHIVFDDGEQQTDEEADSSFESLTSEETEYLEDPDYNKTVIKVESPLIRIDCVEDLKRISGDNSDSGFLECDKESGDETSVKSVESESEEEIERQEELEDDSDIVVIDETDA</sequence>
<proteinExistence type="predicted"/>